<reference evidence="2 3" key="1">
    <citation type="submission" date="2008-07" db="EMBL/GenBank/DDBJ databases">
        <authorList>
            <person name="El-Sayed N."/>
            <person name="Caler E."/>
            <person name="Inman J."/>
            <person name="Amedeo P."/>
            <person name="Hass B."/>
            <person name="Wortman J."/>
        </authorList>
    </citation>
    <scope>NUCLEOTIDE SEQUENCE [LARGE SCALE GENOMIC DNA]</scope>
    <source>
        <strain evidence="3">ATCC 50983 / TXsc</strain>
    </source>
</reference>
<dbReference type="Proteomes" id="UP000007800">
    <property type="component" value="Unassembled WGS sequence"/>
</dbReference>
<dbReference type="GeneID" id="9057992"/>
<evidence type="ECO:0000313" key="2">
    <source>
        <dbReference type="EMBL" id="EER01151.1"/>
    </source>
</evidence>
<evidence type="ECO:0008006" key="4">
    <source>
        <dbReference type="Google" id="ProtNLM"/>
    </source>
</evidence>
<protein>
    <recommendedName>
        <fullName evidence="4">Transmembrane protein</fullName>
    </recommendedName>
</protein>
<dbReference type="EMBL" id="GG684423">
    <property type="protein sequence ID" value="EER01151.1"/>
    <property type="molecule type" value="Genomic_DNA"/>
</dbReference>
<gene>
    <name evidence="2" type="ORF">Pmar_PMAR009071</name>
</gene>
<keyword evidence="1" id="KW-0472">Membrane</keyword>
<dbReference type="AlphaFoldDB" id="C5LQ43"/>
<keyword evidence="3" id="KW-1185">Reference proteome</keyword>
<name>C5LQ43_PERM5</name>
<organism evidence="3">
    <name type="scientific">Perkinsus marinus (strain ATCC 50983 / TXsc)</name>
    <dbReference type="NCBI Taxonomy" id="423536"/>
    <lineage>
        <taxon>Eukaryota</taxon>
        <taxon>Sar</taxon>
        <taxon>Alveolata</taxon>
        <taxon>Perkinsozoa</taxon>
        <taxon>Perkinsea</taxon>
        <taxon>Perkinsida</taxon>
        <taxon>Perkinsidae</taxon>
        <taxon>Perkinsus</taxon>
    </lineage>
</organism>
<proteinExistence type="predicted"/>
<accession>C5LQ43</accession>
<evidence type="ECO:0000256" key="1">
    <source>
        <dbReference type="SAM" id="Phobius"/>
    </source>
</evidence>
<keyword evidence="1" id="KW-0812">Transmembrane</keyword>
<keyword evidence="1" id="KW-1133">Transmembrane helix</keyword>
<sequence length="73" mass="7674">MQRSSNSNDGGVATLTITAVMYNLICKLCTMIVFIKGSAACDTLVSAIIILAILVITTIATTTLVVFSKAILH</sequence>
<dbReference type="InParanoid" id="C5LQ43"/>
<feature type="transmembrane region" description="Helical" evidence="1">
    <location>
        <begin position="47"/>
        <end position="67"/>
    </location>
</feature>
<feature type="transmembrane region" description="Helical" evidence="1">
    <location>
        <begin position="12"/>
        <end position="35"/>
    </location>
</feature>
<evidence type="ECO:0000313" key="3">
    <source>
        <dbReference type="Proteomes" id="UP000007800"/>
    </source>
</evidence>
<dbReference type="RefSeq" id="XP_002768433.1">
    <property type="nucleotide sequence ID" value="XM_002768387.1"/>
</dbReference>